<dbReference type="InterPro" id="IPR007527">
    <property type="entry name" value="Znf_SWIM"/>
</dbReference>
<dbReference type="Pfam" id="PF04434">
    <property type="entry name" value="SWIM"/>
    <property type="match status" value="1"/>
</dbReference>
<keyword evidence="1" id="KW-0863">Zinc-finger</keyword>
<protein>
    <submittedName>
        <fullName evidence="3">SWIM zinc finger family protein</fullName>
    </submittedName>
</protein>
<gene>
    <name evidence="3" type="ORF">ABHF33_02940</name>
</gene>
<dbReference type="PROSITE" id="PS50966">
    <property type="entry name" value="ZF_SWIM"/>
    <property type="match status" value="2"/>
</dbReference>
<dbReference type="AlphaFoldDB" id="A0AAU7F9T5"/>
<reference evidence="3" key="1">
    <citation type="submission" date="2024-05" db="EMBL/GenBank/DDBJ databases">
        <authorList>
            <person name="Yang L."/>
            <person name="Pan L."/>
        </authorList>
    </citation>
    <scope>NUCLEOTIDE SEQUENCE</scope>
    <source>
        <strain evidence="3">FCG-7</strain>
    </source>
</reference>
<dbReference type="KEGG" id="cmav:ABHF33_02940"/>
<evidence type="ECO:0000256" key="1">
    <source>
        <dbReference type="PROSITE-ProRule" id="PRU00325"/>
    </source>
</evidence>
<dbReference type="RefSeq" id="WP_348945566.1">
    <property type="nucleotide sequence ID" value="NZ_CP157355.1"/>
</dbReference>
<name>A0AAU7F9T5_9NEIS</name>
<dbReference type="GO" id="GO:0008270">
    <property type="term" value="F:zinc ion binding"/>
    <property type="evidence" value="ECO:0007669"/>
    <property type="project" value="UniProtKB-KW"/>
</dbReference>
<accession>A0AAU7F9T5</accession>
<keyword evidence="1" id="KW-0479">Metal-binding</keyword>
<dbReference type="EMBL" id="CP157355">
    <property type="protein sequence ID" value="XBM01262.1"/>
    <property type="molecule type" value="Genomic_DNA"/>
</dbReference>
<proteinExistence type="predicted"/>
<evidence type="ECO:0000259" key="2">
    <source>
        <dbReference type="PROSITE" id="PS50966"/>
    </source>
</evidence>
<evidence type="ECO:0000313" key="3">
    <source>
        <dbReference type="EMBL" id="XBM01262.1"/>
    </source>
</evidence>
<organism evidence="3">
    <name type="scientific">Chitinibacter mangrovi</name>
    <dbReference type="NCBI Taxonomy" id="3153927"/>
    <lineage>
        <taxon>Bacteria</taxon>
        <taxon>Pseudomonadati</taxon>
        <taxon>Pseudomonadota</taxon>
        <taxon>Betaproteobacteria</taxon>
        <taxon>Neisseriales</taxon>
        <taxon>Chitinibacteraceae</taxon>
        <taxon>Chitinibacter</taxon>
    </lineage>
</organism>
<feature type="domain" description="SWIM-type" evidence="2">
    <location>
        <begin position="59"/>
        <end position="93"/>
    </location>
</feature>
<sequence>MNTLLTLRPDLLSLSDEALIALSNAGFVKKAHKELQDGKAPALTASDDGALIAHYADGHITTLAAGGGLRDARCSCPASGLCRHRVTLVLAYRHLASSSSGEPASPSATAVASPATDSAANAAANTSTNTSADASISEERAWSPALFADEMAKLPAAILQRTQKLADAGTVLRLSSWQANHPHPSAQLPMCSVRFFSRHSLNHARCDCIQSQMCEHIALAVMAFAQAPAEGWTQLNLAVQGAAEHALLMQSPAAQQLGESLQQLALQLWQDGSSQPLSNLAASFTRARQQAEQLGWRWLIDGLAQLQQALHDQLARSSRASATRELRLLCELIARWQSASYLEGQSASYLDGQAASGQAGQVPRPPADLLGVGVKGEVALEHLRLVGLGAQWSDDEQQEQAQLIFTDPDTQAVLVIEKQWEKTPDSATPLWQRRYLGHSLARLAQSQIVTRSAKRFANGALAIGGTAKQSNVLPLTPAAWLQLAAPLRQPDAASLLAHLQAADPEFVRPRQLLEHLHLLPINSVLNWGWDGARQSLQAQLLCGDGDQPRVWLKLAHQRSAPHAVDTLATLLSQEVPTMLCGHFSLRDGELQVTPLSLAVDNRVIALHGEPTPAIALPDGPAHSASPLAQQLDELEQLLGRFLRQGLRHQGQSARQQARRVQAQLTELGMPTLAERLDEVLQQLAGAHTSSLANSLAQLYWLGQLCAR</sequence>
<keyword evidence="1" id="KW-0862">Zinc</keyword>
<feature type="domain" description="SWIM-type" evidence="2">
    <location>
        <begin position="191"/>
        <end position="225"/>
    </location>
</feature>